<dbReference type="PATRIC" id="fig|1679170.3.peg.5605"/>
<comment type="caution">
    <text evidence="3">The sequence shown here is derived from an EMBL/GenBank/DDBJ whole genome shotgun (WGS) entry which is preliminary data.</text>
</comment>
<gene>
    <name evidence="3" type="ORF">AC625_24920</name>
</gene>
<evidence type="ECO:0000256" key="1">
    <source>
        <dbReference type="SAM" id="Coils"/>
    </source>
</evidence>
<keyword evidence="4" id="KW-1185">Reference proteome</keyword>
<evidence type="ECO:0000256" key="2">
    <source>
        <dbReference type="SAM" id="Phobius"/>
    </source>
</evidence>
<sequence length="102" mass="11499">MSGYYDKDNNEKIQKKAAELLTLLKEQQQEQDQAQSQAQAVTDTDTVNNKVENNAKQTINVNVDLDILFVIIFLLFSDADSRKSFSEDTIAKAIAMVNTLKE</sequence>
<name>A0A0K9G414_9BACI</name>
<dbReference type="AlphaFoldDB" id="A0A0K9G414"/>
<dbReference type="RefSeq" id="WP_049684120.1">
    <property type="nucleotide sequence ID" value="NZ_LFZW01000004.1"/>
</dbReference>
<protein>
    <submittedName>
        <fullName evidence="3">Uncharacterized protein</fullName>
    </submittedName>
</protein>
<feature type="transmembrane region" description="Helical" evidence="2">
    <location>
        <begin position="59"/>
        <end position="76"/>
    </location>
</feature>
<keyword evidence="2" id="KW-0472">Membrane</keyword>
<keyword evidence="2" id="KW-1133">Transmembrane helix</keyword>
<dbReference type="Proteomes" id="UP000037146">
    <property type="component" value="Unassembled WGS sequence"/>
</dbReference>
<dbReference type="EMBL" id="LFZW01000004">
    <property type="protein sequence ID" value="KMY41464.1"/>
    <property type="molecule type" value="Genomic_DNA"/>
</dbReference>
<keyword evidence="1" id="KW-0175">Coiled coil</keyword>
<organism evidence="3 4">
    <name type="scientific">Peribacillus loiseleuriae</name>
    <dbReference type="NCBI Taxonomy" id="1679170"/>
    <lineage>
        <taxon>Bacteria</taxon>
        <taxon>Bacillati</taxon>
        <taxon>Bacillota</taxon>
        <taxon>Bacilli</taxon>
        <taxon>Bacillales</taxon>
        <taxon>Bacillaceae</taxon>
        <taxon>Peribacillus</taxon>
    </lineage>
</organism>
<feature type="coiled-coil region" evidence="1">
    <location>
        <begin position="10"/>
        <end position="44"/>
    </location>
</feature>
<proteinExistence type="predicted"/>
<accession>A0A0K9G414</accession>
<keyword evidence="2" id="KW-0812">Transmembrane</keyword>
<reference evidence="4" key="1">
    <citation type="submission" date="2015-07" db="EMBL/GenBank/DDBJ databases">
        <title>Genome sequencing project for genomic taxonomy and phylogenomics of Bacillus-like bacteria.</title>
        <authorList>
            <person name="Liu B."/>
            <person name="Wang J."/>
            <person name="Zhu Y."/>
            <person name="Liu G."/>
            <person name="Chen Q."/>
            <person name="Chen Z."/>
            <person name="Lan J."/>
            <person name="Che J."/>
            <person name="Ge C."/>
            <person name="Shi H."/>
            <person name="Pan Z."/>
            <person name="Liu X."/>
        </authorList>
    </citation>
    <scope>NUCLEOTIDE SEQUENCE [LARGE SCALE GENOMIC DNA]</scope>
    <source>
        <strain evidence="4">FJAT-27997</strain>
    </source>
</reference>
<evidence type="ECO:0000313" key="3">
    <source>
        <dbReference type="EMBL" id="KMY41464.1"/>
    </source>
</evidence>
<evidence type="ECO:0000313" key="4">
    <source>
        <dbReference type="Proteomes" id="UP000037146"/>
    </source>
</evidence>